<dbReference type="Proteomes" id="UP000019678">
    <property type="component" value="Unassembled WGS sequence"/>
</dbReference>
<name>A0A017SY41_9BACT</name>
<dbReference type="STRING" id="1192034.CAP_7651"/>
<accession>A0A017SY41</accession>
<evidence type="ECO:0000313" key="3">
    <source>
        <dbReference type="Proteomes" id="UP000019678"/>
    </source>
</evidence>
<comment type="caution">
    <text evidence="2">The sequence shown here is derived from an EMBL/GenBank/DDBJ whole genome shotgun (WGS) entry which is preliminary data.</text>
</comment>
<evidence type="ECO:0000313" key="2">
    <source>
        <dbReference type="EMBL" id="EYF01883.1"/>
    </source>
</evidence>
<reference evidence="2 3" key="1">
    <citation type="submission" date="2013-05" db="EMBL/GenBank/DDBJ databases">
        <title>Genome assembly of Chondromyces apiculatus DSM 436.</title>
        <authorList>
            <person name="Sharma G."/>
            <person name="Khatri I."/>
            <person name="Kaur C."/>
            <person name="Mayilraj S."/>
            <person name="Subramanian S."/>
        </authorList>
    </citation>
    <scope>NUCLEOTIDE SEQUENCE [LARGE SCALE GENOMIC DNA]</scope>
    <source>
        <strain evidence="2 3">DSM 436</strain>
    </source>
</reference>
<protein>
    <submittedName>
        <fullName evidence="2">Uncharacterized protein</fullName>
    </submittedName>
</protein>
<proteinExistence type="predicted"/>
<dbReference type="AlphaFoldDB" id="A0A017SY41"/>
<dbReference type="EMBL" id="ASRX01000069">
    <property type="protein sequence ID" value="EYF01883.1"/>
    <property type="molecule type" value="Genomic_DNA"/>
</dbReference>
<feature type="region of interest" description="Disordered" evidence="1">
    <location>
        <begin position="59"/>
        <end position="89"/>
    </location>
</feature>
<evidence type="ECO:0000256" key="1">
    <source>
        <dbReference type="SAM" id="MobiDB-lite"/>
    </source>
</evidence>
<sequence>MEHSPGVKGGGVKASKKEALAALRRGDKAAFASITAELAGVKASLARADELRRELRDQVRAEQQAPAASARKRVAGKAVTKPQPPAPRTADETAFLQALRSFAASEPPGALLSVRDFRGQLPGWSKARFDKVALALSEANVVVLLHHDHPASVPAADLVRYVFDPAGFGGRGIYYNGIAMRRGAS</sequence>
<organism evidence="2 3">
    <name type="scientific">Chondromyces apiculatus DSM 436</name>
    <dbReference type="NCBI Taxonomy" id="1192034"/>
    <lineage>
        <taxon>Bacteria</taxon>
        <taxon>Pseudomonadati</taxon>
        <taxon>Myxococcota</taxon>
        <taxon>Polyangia</taxon>
        <taxon>Polyangiales</taxon>
        <taxon>Polyangiaceae</taxon>
        <taxon>Chondromyces</taxon>
    </lineage>
</organism>
<keyword evidence="3" id="KW-1185">Reference proteome</keyword>
<gene>
    <name evidence="2" type="ORF">CAP_7651</name>
</gene>